<evidence type="ECO:0008006" key="3">
    <source>
        <dbReference type="Google" id="ProtNLM"/>
    </source>
</evidence>
<evidence type="ECO:0000313" key="1">
    <source>
        <dbReference type="EMBL" id="BAU93363.1"/>
    </source>
</evidence>
<protein>
    <recommendedName>
        <fullName evidence="3">Bacteriophage protein</fullName>
    </recommendedName>
</protein>
<gene>
    <name evidence="1" type="ORF">MPPM_4758</name>
</gene>
<dbReference type="AlphaFoldDB" id="A0A160PL30"/>
<proteinExistence type="predicted"/>
<dbReference type="Pfam" id="PF11041">
    <property type="entry name" value="Phage_Wedge1"/>
    <property type="match status" value="1"/>
</dbReference>
<dbReference type="EMBL" id="AP014809">
    <property type="protein sequence ID" value="BAU93363.1"/>
    <property type="molecule type" value="Genomic_DNA"/>
</dbReference>
<dbReference type="InterPro" id="IPR021283">
    <property type="entry name" value="Phage_Wedge1"/>
</dbReference>
<reference evidence="1 2" key="1">
    <citation type="journal article" date="2016" name="Genome Announc.">
        <title>Complete Genome Sequence of Methylobacterium populi P-1M, Isolated from Pink-Pigmented Household Biofilm.</title>
        <authorList>
            <person name="Morohoshi T."/>
            <person name="Ikeda T."/>
        </authorList>
    </citation>
    <scope>NUCLEOTIDE SEQUENCE [LARGE SCALE GENOMIC DNA]</scope>
    <source>
        <strain evidence="1 2">P-1M</strain>
    </source>
</reference>
<evidence type="ECO:0000313" key="2">
    <source>
        <dbReference type="Proteomes" id="UP000218288"/>
    </source>
</evidence>
<name>A0A160PL30_9HYPH</name>
<accession>A0A160PL30</accession>
<dbReference type="OrthoDB" id="8158189at2"/>
<sequence length="263" mass="28686">MVTLDDYLGRITPWQSPRPKFSATVSATLEPITTAKAVIASIPVAYDLDTAAGAQLDVDGEWIGPSRRVPVPIPNAYFAWATPGRGWGQGVWRQPFSQRFGVSLLDDETYRRLLKAVVLANRWDGTVPGAQEVLDAFFIDPETFVFIQDKGQVPFPRATFAWGIAGRGWQRGSWRGDGVQKPNIGTVNVAMSICIAGKIPPPVMLGLLGQNALRLKPAGVTVTYRVTSVNRRPIFGFGVQNKYISGWGAGAWAVSPEYLLNKA</sequence>
<dbReference type="RefSeq" id="WP_096487110.1">
    <property type="nucleotide sequence ID" value="NZ_AP014809.1"/>
</dbReference>
<organism evidence="1 2">
    <name type="scientific">Methylorubrum populi</name>
    <dbReference type="NCBI Taxonomy" id="223967"/>
    <lineage>
        <taxon>Bacteria</taxon>
        <taxon>Pseudomonadati</taxon>
        <taxon>Pseudomonadota</taxon>
        <taxon>Alphaproteobacteria</taxon>
        <taxon>Hyphomicrobiales</taxon>
        <taxon>Methylobacteriaceae</taxon>
        <taxon>Methylorubrum</taxon>
    </lineage>
</organism>
<dbReference type="Proteomes" id="UP000218288">
    <property type="component" value="Chromosome"/>
</dbReference>